<name>A0A5D4R993_9BACI</name>
<keyword evidence="1" id="KW-0812">Transmembrane</keyword>
<keyword evidence="1" id="KW-0472">Membrane</keyword>
<dbReference type="Proteomes" id="UP000322139">
    <property type="component" value="Unassembled WGS sequence"/>
</dbReference>
<dbReference type="EMBL" id="VTER01000006">
    <property type="protein sequence ID" value="TYS47955.1"/>
    <property type="molecule type" value="Genomic_DNA"/>
</dbReference>
<reference evidence="2 3" key="1">
    <citation type="submission" date="2019-08" db="EMBL/GenBank/DDBJ databases">
        <title>Bacillus genomes from the desert of Cuatro Cienegas, Coahuila.</title>
        <authorList>
            <person name="Olmedo-Alvarez G."/>
        </authorList>
    </citation>
    <scope>NUCLEOTIDE SEQUENCE [LARGE SCALE GENOMIC DNA]</scope>
    <source>
        <strain evidence="2 3">CH446_14T</strain>
    </source>
</reference>
<evidence type="ECO:0000313" key="2">
    <source>
        <dbReference type="EMBL" id="TYS47955.1"/>
    </source>
</evidence>
<evidence type="ECO:0000256" key="1">
    <source>
        <dbReference type="SAM" id="Phobius"/>
    </source>
</evidence>
<gene>
    <name evidence="2" type="ORF">FZD51_13610</name>
</gene>
<protein>
    <submittedName>
        <fullName evidence="2">Uncharacterized protein</fullName>
    </submittedName>
</protein>
<feature type="transmembrane region" description="Helical" evidence="1">
    <location>
        <begin position="59"/>
        <end position="82"/>
    </location>
</feature>
<dbReference type="RefSeq" id="WP_148975273.1">
    <property type="nucleotide sequence ID" value="NZ_JBNIKT010000012.1"/>
</dbReference>
<accession>A0A5D4R993</accession>
<sequence>MSQYRLMNMIGIFIFGGIGLLVVLQTDKAEKAIEAGAFAAVMAVIYFVLAAICEKNRSIFIPVIGVLAVLAVSMIFLQGFFFGSHH</sequence>
<comment type="caution">
    <text evidence="2">The sequence shown here is derived from an EMBL/GenBank/DDBJ whole genome shotgun (WGS) entry which is preliminary data.</text>
</comment>
<dbReference type="AlphaFoldDB" id="A0A5D4R993"/>
<feature type="transmembrane region" description="Helical" evidence="1">
    <location>
        <begin position="6"/>
        <end position="24"/>
    </location>
</feature>
<proteinExistence type="predicted"/>
<keyword evidence="1" id="KW-1133">Transmembrane helix</keyword>
<feature type="transmembrane region" description="Helical" evidence="1">
    <location>
        <begin position="36"/>
        <end position="53"/>
    </location>
</feature>
<evidence type="ECO:0000313" key="3">
    <source>
        <dbReference type="Proteomes" id="UP000322139"/>
    </source>
</evidence>
<organism evidence="2 3">
    <name type="scientific">Bacillus infantis</name>
    <dbReference type="NCBI Taxonomy" id="324767"/>
    <lineage>
        <taxon>Bacteria</taxon>
        <taxon>Bacillati</taxon>
        <taxon>Bacillota</taxon>
        <taxon>Bacilli</taxon>
        <taxon>Bacillales</taxon>
        <taxon>Bacillaceae</taxon>
        <taxon>Bacillus</taxon>
    </lineage>
</organism>